<dbReference type="PANTHER" id="PTHR33606">
    <property type="entry name" value="PROTEIN YCII"/>
    <property type="match status" value="1"/>
</dbReference>
<dbReference type="SUPFAM" id="SSF54909">
    <property type="entry name" value="Dimeric alpha+beta barrel"/>
    <property type="match status" value="1"/>
</dbReference>
<organism evidence="3 4">
    <name type="scientific">Acinetobacter sedimenti</name>
    <dbReference type="NCBI Taxonomy" id="2919922"/>
    <lineage>
        <taxon>Bacteria</taxon>
        <taxon>Pseudomonadati</taxon>
        <taxon>Pseudomonadota</taxon>
        <taxon>Gammaproteobacteria</taxon>
        <taxon>Moraxellales</taxon>
        <taxon>Moraxellaceae</taxon>
        <taxon>Acinetobacter</taxon>
    </lineage>
</organism>
<dbReference type="RefSeq" id="WP_241572159.1">
    <property type="nucleotide sequence ID" value="NZ_JAKUML010000012.1"/>
</dbReference>
<evidence type="ECO:0000256" key="1">
    <source>
        <dbReference type="ARBA" id="ARBA00007689"/>
    </source>
</evidence>
<proteinExistence type="inferred from homology"/>
<evidence type="ECO:0000313" key="4">
    <source>
        <dbReference type="Proteomes" id="UP001139701"/>
    </source>
</evidence>
<accession>A0A9X1WZJ7</accession>
<reference evidence="3" key="1">
    <citation type="submission" date="2022-02" db="EMBL/GenBank/DDBJ databases">
        <title>Acinetobacter A3.8 sp. nov., isolated from Sediment (Zhairuo Island).</title>
        <authorList>
            <person name="Zheng K."/>
        </authorList>
    </citation>
    <scope>NUCLEOTIDE SEQUENCE</scope>
    <source>
        <strain evidence="3">A3.8</strain>
    </source>
</reference>
<name>A0A9X1WZJ7_9GAMM</name>
<comment type="similarity">
    <text evidence="1">Belongs to the YciI family.</text>
</comment>
<dbReference type="InterPro" id="IPR005545">
    <property type="entry name" value="YCII"/>
</dbReference>
<evidence type="ECO:0000259" key="2">
    <source>
        <dbReference type="Pfam" id="PF03795"/>
    </source>
</evidence>
<keyword evidence="4" id="KW-1185">Reference proteome</keyword>
<dbReference type="AlphaFoldDB" id="A0A9X1WZJ7"/>
<protein>
    <submittedName>
        <fullName evidence="3">YciI family protein</fullName>
    </submittedName>
</protein>
<dbReference type="EMBL" id="JAKUML010000012">
    <property type="protein sequence ID" value="MCJ8146967.1"/>
    <property type="molecule type" value="Genomic_DNA"/>
</dbReference>
<dbReference type="Pfam" id="PF03795">
    <property type="entry name" value="YCII"/>
    <property type="match status" value="1"/>
</dbReference>
<feature type="domain" description="YCII-related" evidence="2">
    <location>
        <begin position="3"/>
        <end position="93"/>
    </location>
</feature>
<sequence length="105" mass="11538">MPLFVIQSLDHDNVLDKRMSARPEHLARLQALDAAGKLIVAGPMPIDADDTSKGFLGSTIIVDFDSREALDTWLADEPYLKAGVYKSVDVKPFIKALPQSAEQDK</sequence>
<dbReference type="InterPro" id="IPR051807">
    <property type="entry name" value="Sec-metab_biosynth-assoc"/>
</dbReference>
<dbReference type="Proteomes" id="UP001139701">
    <property type="component" value="Unassembled WGS sequence"/>
</dbReference>
<evidence type="ECO:0000313" key="3">
    <source>
        <dbReference type="EMBL" id="MCJ8146967.1"/>
    </source>
</evidence>
<dbReference type="Gene3D" id="3.30.70.1060">
    <property type="entry name" value="Dimeric alpha+beta barrel"/>
    <property type="match status" value="1"/>
</dbReference>
<dbReference type="PANTHER" id="PTHR33606:SF3">
    <property type="entry name" value="PROTEIN YCII"/>
    <property type="match status" value="1"/>
</dbReference>
<dbReference type="InterPro" id="IPR011008">
    <property type="entry name" value="Dimeric_a/b-barrel"/>
</dbReference>
<comment type="caution">
    <text evidence="3">The sequence shown here is derived from an EMBL/GenBank/DDBJ whole genome shotgun (WGS) entry which is preliminary data.</text>
</comment>
<gene>
    <name evidence="3" type="ORF">MKI79_08650</name>
</gene>